<evidence type="ECO:0000313" key="3">
    <source>
        <dbReference type="Proteomes" id="UP001162483"/>
    </source>
</evidence>
<evidence type="ECO:0000313" key="2">
    <source>
        <dbReference type="EMBL" id="CAI9558138.1"/>
    </source>
</evidence>
<reference evidence="2" key="1">
    <citation type="submission" date="2023-05" db="EMBL/GenBank/DDBJ databases">
        <authorList>
            <person name="Stuckert A."/>
        </authorList>
    </citation>
    <scope>NUCLEOTIDE SEQUENCE</scope>
</reference>
<comment type="caution">
    <text evidence="2">The sequence shown here is derived from an EMBL/GenBank/DDBJ whole genome shotgun (WGS) entry which is preliminary data.</text>
</comment>
<accession>A0ABN9CF48</accession>
<proteinExistence type="predicted"/>
<gene>
    <name evidence="2" type="ORF">SPARVUS_LOCUS4848133</name>
</gene>
<feature type="region of interest" description="Disordered" evidence="1">
    <location>
        <begin position="28"/>
        <end position="48"/>
    </location>
</feature>
<keyword evidence="3" id="KW-1185">Reference proteome</keyword>
<feature type="non-terminal residue" evidence="2">
    <location>
        <position position="83"/>
    </location>
</feature>
<evidence type="ECO:0000256" key="1">
    <source>
        <dbReference type="SAM" id="MobiDB-lite"/>
    </source>
</evidence>
<dbReference type="EMBL" id="CATNWA010009493">
    <property type="protein sequence ID" value="CAI9558138.1"/>
    <property type="molecule type" value="Genomic_DNA"/>
</dbReference>
<dbReference type="Proteomes" id="UP001162483">
    <property type="component" value="Unassembled WGS sequence"/>
</dbReference>
<name>A0ABN9CF48_9NEOB</name>
<sequence>MHSPKKTKTSLAIHTKLSMCRVIPHSMPYQEIRGGTGRRGGTEKSGSNSLFTQCRGLTPFRFHSEYNKHVLLNIQTDFTVVGL</sequence>
<protein>
    <submittedName>
        <fullName evidence="2">Uncharacterized protein</fullName>
    </submittedName>
</protein>
<organism evidence="2 3">
    <name type="scientific">Staurois parvus</name>
    <dbReference type="NCBI Taxonomy" id="386267"/>
    <lineage>
        <taxon>Eukaryota</taxon>
        <taxon>Metazoa</taxon>
        <taxon>Chordata</taxon>
        <taxon>Craniata</taxon>
        <taxon>Vertebrata</taxon>
        <taxon>Euteleostomi</taxon>
        <taxon>Amphibia</taxon>
        <taxon>Batrachia</taxon>
        <taxon>Anura</taxon>
        <taxon>Neobatrachia</taxon>
        <taxon>Ranoidea</taxon>
        <taxon>Ranidae</taxon>
        <taxon>Staurois</taxon>
    </lineage>
</organism>